<dbReference type="SUPFAM" id="SSF53098">
    <property type="entry name" value="Ribonuclease H-like"/>
    <property type="match status" value="1"/>
</dbReference>
<dbReference type="EMBL" id="JAULBC010000028">
    <property type="protein sequence ID" value="MEX6691351.1"/>
    <property type="molecule type" value="Genomic_DNA"/>
</dbReference>
<dbReference type="Proteomes" id="UP001560573">
    <property type="component" value="Unassembled WGS sequence"/>
</dbReference>
<gene>
    <name evidence="1" type="ORF">QTN47_27830</name>
</gene>
<sequence>FKLPAQYRKQMELKGIPANDVSCRIVIIDFPDGSKEVLCTSLTDTIQYEYKCFKELYHYRWRVEEDYKLLKCRASLEVFSGKSAQAVKQDFYAKIFMITMCAILSFPINQKVKAEHNAGVNKYAKQINRTNALSIIKETWLGMFLKRLFYVPLAAIDDILAKTCDIIRPNRRFDRKKRLKRPPSMNYKQL</sequence>
<dbReference type="InterPro" id="IPR012337">
    <property type="entry name" value="RNaseH-like_sf"/>
</dbReference>
<protein>
    <recommendedName>
        <fullName evidence="3">Transposase IS4-like domain-containing protein</fullName>
    </recommendedName>
</protein>
<comment type="caution">
    <text evidence="1">The sequence shown here is derived from an EMBL/GenBank/DDBJ whole genome shotgun (WGS) entry which is preliminary data.</text>
</comment>
<evidence type="ECO:0000313" key="1">
    <source>
        <dbReference type="EMBL" id="MEX6691351.1"/>
    </source>
</evidence>
<reference evidence="1 2" key="1">
    <citation type="submission" date="2023-07" db="EMBL/GenBank/DDBJ databases">
        <authorList>
            <person name="Lian W.-H."/>
        </authorList>
    </citation>
    <scope>NUCLEOTIDE SEQUENCE [LARGE SCALE GENOMIC DNA]</scope>
    <source>
        <strain evidence="1 2">SYSU DXS3180</strain>
    </source>
</reference>
<evidence type="ECO:0000313" key="2">
    <source>
        <dbReference type="Proteomes" id="UP001560573"/>
    </source>
</evidence>
<evidence type="ECO:0008006" key="3">
    <source>
        <dbReference type="Google" id="ProtNLM"/>
    </source>
</evidence>
<feature type="non-terminal residue" evidence="1">
    <location>
        <position position="1"/>
    </location>
</feature>
<proteinExistence type="predicted"/>
<keyword evidence="2" id="KW-1185">Reference proteome</keyword>
<name>A0ABV3ZPW6_9BACT</name>
<organism evidence="1 2">
    <name type="scientific">Danxiaibacter flavus</name>
    <dbReference type="NCBI Taxonomy" id="3049108"/>
    <lineage>
        <taxon>Bacteria</taxon>
        <taxon>Pseudomonadati</taxon>
        <taxon>Bacteroidota</taxon>
        <taxon>Chitinophagia</taxon>
        <taxon>Chitinophagales</taxon>
        <taxon>Chitinophagaceae</taxon>
        <taxon>Danxiaibacter</taxon>
    </lineage>
</organism>
<accession>A0ABV3ZPW6</accession>